<dbReference type="RefSeq" id="WP_135394543.1">
    <property type="nucleotide sequence ID" value="NZ_SRMB01000001.1"/>
</dbReference>
<dbReference type="Pfam" id="PF11325">
    <property type="entry name" value="DUF3127"/>
    <property type="match status" value="1"/>
</dbReference>
<feature type="region of interest" description="Disordered" evidence="1">
    <location>
        <begin position="91"/>
        <end position="129"/>
    </location>
</feature>
<evidence type="ECO:0000313" key="2">
    <source>
        <dbReference type="EMBL" id="TGE29773.1"/>
    </source>
</evidence>
<dbReference type="EMBL" id="SRMB01000001">
    <property type="protein sequence ID" value="TGE29773.1"/>
    <property type="molecule type" value="Genomic_DNA"/>
</dbReference>
<dbReference type="InterPro" id="IPR021474">
    <property type="entry name" value="DUF3127"/>
</dbReference>
<feature type="compositionally biased region" description="Polar residues" evidence="1">
    <location>
        <begin position="93"/>
        <end position="106"/>
    </location>
</feature>
<protein>
    <submittedName>
        <fullName evidence="2">DUF3127 domain-containing protein</fullName>
    </submittedName>
</protein>
<comment type="caution">
    <text evidence="2">The sequence shown here is derived from an EMBL/GenBank/DDBJ whole genome shotgun (WGS) entry which is preliminary data.</text>
</comment>
<organism evidence="2 3">
    <name type="scientific">Hymenobacter metallicola</name>
    <dbReference type="NCBI Taxonomy" id="2563114"/>
    <lineage>
        <taxon>Bacteria</taxon>
        <taxon>Pseudomonadati</taxon>
        <taxon>Bacteroidota</taxon>
        <taxon>Cytophagia</taxon>
        <taxon>Cytophagales</taxon>
        <taxon>Hymenobacteraceae</taxon>
        <taxon>Hymenobacter</taxon>
    </lineage>
</organism>
<name>A0A4Z0QKJ7_9BACT</name>
<gene>
    <name evidence="2" type="ORF">E5K02_10025</name>
</gene>
<dbReference type="AlphaFoldDB" id="A0A4Z0QKJ7"/>
<feature type="compositionally biased region" description="Low complexity" evidence="1">
    <location>
        <begin position="107"/>
        <end position="120"/>
    </location>
</feature>
<sequence>MSTSFTTTGTISHIFEERQVSEKFRLQEFAISVPDGNYPQTIKFQVTNDRIDLLSPYAVGQEIEVSFNLRGREFTKNGQVSVFNSLDAWKIQTPGQGQQPAQSANKNPNLRAQPAAAPAANDEDNDLPF</sequence>
<evidence type="ECO:0000313" key="3">
    <source>
        <dbReference type="Proteomes" id="UP000298471"/>
    </source>
</evidence>
<dbReference type="Proteomes" id="UP000298471">
    <property type="component" value="Unassembled WGS sequence"/>
</dbReference>
<accession>A0A4Z0QKJ7</accession>
<reference evidence="2 3" key="1">
    <citation type="submission" date="2019-04" db="EMBL/GenBank/DDBJ databases">
        <authorList>
            <person name="Feng G."/>
            <person name="Zhang J."/>
            <person name="Zhu H."/>
        </authorList>
    </citation>
    <scope>NUCLEOTIDE SEQUENCE [LARGE SCALE GENOMIC DNA]</scope>
    <source>
        <strain evidence="2 3">9PBR-1</strain>
    </source>
</reference>
<dbReference type="OrthoDB" id="598142at2"/>
<keyword evidence="3" id="KW-1185">Reference proteome</keyword>
<proteinExistence type="predicted"/>
<evidence type="ECO:0000256" key="1">
    <source>
        <dbReference type="SAM" id="MobiDB-lite"/>
    </source>
</evidence>